<name>A0ABW5ILU1_9BACT</name>
<sequence>MKVLQWKQQDFSGRKYSVVSPEGQLGKLVFKGWSSYSAIFGSGDTSISFSSKGWLEQEVTIRYNGEVIGSAVTSVFGKTRIEMVSGERYLLESKSFSQKQVLSDEAGKSIMSFEQSAFGFGKGKVLVADNVPELTRLLLLSTGLYFKAVTDSQVALMVAIFIPVFMQIMR</sequence>
<dbReference type="RefSeq" id="WP_377506989.1">
    <property type="nucleotide sequence ID" value="NZ_JBHULU010000015.1"/>
</dbReference>
<comment type="caution">
    <text evidence="1">The sequence shown here is derived from an EMBL/GenBank/DDBJ whole genome shotgun (WGS) entry which is preliminary data.</text>
</comment>
<gene>
    <name evidence="1" type="ORF">ACFSRY_11140</name>
</gene>
<organism evidence="1 2">
    <name type="scientific">Pontibacter locisalis</name>
    <dbReference type="NCBI Taxonomy" id="1719035"/>
    <lineage>
        <taxon>Bacteria</taxon>
        <taxon>Pseudomonadati</taxon>
        <taxon>Bacteroidota</taxon>
        <taxon>Cytophagia</taxon>
        <taxon>Cytophagales</taxon>
        <taxon>Hymenobacteraceae</taxon>
        <taxon>Pontibacter</taxon>
    </lineage>
</organism>
<reference evidence="2" key="1">
    <citation type="journal article" date="2019" name="Int. J. Syst. Evol. Microbiol.">
        <title>The Global Catalogue of Microorganisms (GCM) 10K type strain sequencing project: providing services to taxonomists for standard genome sequencing and annotation.</title>
        <authorList>
            <consortium name="The Broad Institute Genomics Platform"/>
            <consortium name="The Broad Institute Genome Sequencing Center for Infectious Disease"/>
            <person name="Wu L."/>
            <person name="Ma J."/>
        </authorList>
    </citation>
    <scope>NUCLEOTIDE SEQUENCE [LARGE SCALE GENOMIC DNA]</scope>
    <source>
        <strain evidence="2">KCTC 42498</strain>
    </source>
</reference>
<keyword evidence="2" id="KW-1185">Reference proteome</keyword>
<dbReference type="Proteomes" id="UP001597544">
    <property type="component" value="Unassembled WGS sequence"/>
</dbReference>
<protein>
    <submittedName>
        <fullName evidence="1">Uncharacterized protein</fullName>
    </submittedName>
</protein>
<evidence type="ECO:0000313" key="1">
    <source>
        <dbReference type="EMBL" id="MFD2514423.1"/>
    </source>
</evidence>
<evidence type="ECO:0000313" key="2">
    <source>
        <dbReference type="Proteomes" id="UP001597544"/>
    </source>
</evidence>
<dbReference type="EMBL" id="JBHULU010000015">
    <property type="protein sequence ID" value="MFD2514423.1"/>
    <property type="molecule type" value="Genomic_DNA"/>
</dbReference>
<accession>A0ABW5ILU1</accession>
<proteinExistence type="predicted"/>